<proteinExistence type="inferred from homology"/>
<evidence type="ECO:0000259" key="7">
    <source>
        <dbReference type="SMART" id="SM00739"/>
    </source>
</evidence>
<dbReference type="GO" id="GO:0019843">
    <property type="term" value="F:rRNA binding"/>
    <property type="evidence" value="ECO:0007669"/>
    <property type="project" value="UniProtKB-UniRule"/>
</dbReference>
<dbReference type="InterPro" id="IPR008991">
    <property type="entry name" value="Translation_prot_SH3-like_sf"/>
</dbReference>
<evidence type="ECO:0000313" key="8">
    <source>
        <dbReference type="EMBL" id="MBE7525044.1"/>
    </source>
</evidence>
<dbReference type="PANTHER" id="PTHR12903">
    <property type="entry name" value="MITOCHONDRIAL RIBOSOMAL PROTEIN L24"/>
    <property type="match status" value="1"/>
</dbReference>
<dbReference type="EMBL" id="JABTTY010000001">
    <property type="protein sequence ID" value="MBE7525044.1"/>
    <property type="molecule type" value="Genomic_DNA"/>
</dbReference>
<comment type="caution">
    <text evidence="8">The sequence shown here is derived from an EMBL/GenBank/DDBJ whole genome shotgun (WGS) entry which is preliminary data.</text>
</comment>
<dbReference type="Proteomes" id="UP000710385">
    <property type="component" value="Unassembled WGS sequence"/>
</dbReference>
<gene>
    <name evidence="5" type="primary">rplX</name>
    <name evidence="8" type="ORF">HS096_01445</name>
</gene>
<dbReference type="InterPro" id="IPR003256">
    <property type="entry name" value="Ribosomal_uL24"/>
</dbReference>
<evidence type="ECO:0000313" key="9">
    <source>
        <dbReference type="Proteomes" id="UP000710385"/>
    </source>
</evidence>
<dbReference type="InterPro" id="IPR005824">
    <property type="entry name" value="KOW"/>
</dbReference>
<comment type="similarity">
    <text evidence="1 5 6">Belongs to the universal ribosomal protein uL24 family.</text>
</comment>
<dbReference type="AlphaFoldDB" id="A0A928TS09"/>
<organism evidence="8 9">
    <name type="scientific">candidate division WWE3 bacterium</name>
    <dbReference type="NCBI Taxonomy" id="2053526"/>
    <lineage>
        <taxon>Bacteria</taxon>
        <taxon>Katanobacteria</taxon>
    </lineage>
</organism>
<dbReference type="SUPFAM" id="SSF50104">
    <property type="entry name" value="Translation proteins SH3-like domain"/>
    <property type="match status" value="1"/>
</dbReference>
<comment type="function">
    <text evidence="5">One of two assembly initiator proteins, it binds directly to the 5'-end of the 23S rRNA, where it nucleates assembly of the 50S subunit.</text>
</comment>
<evidence type="ECO:0000256" key="6">
    <source>
        <dbReference type="RuleBase" id="RU003477"/>
    </source>
</evidence>
<feature type="domain" description="KOW" evidence="7">
    <location>
        <begin position="4"/>
        <end position="31"/>
    </location>
</feature>
<dbReference type="Pfam" id="PF17136">
    <property type="entry name" value="ribosomal_L24"/>
    <property type="match status" value="1"/>
</dbReference>
<evidence type="ECO:0000256" key="4">
    <source>
        <dbReference type="ARBA" id="ARBA00035206"/>
    </source>
</evidence>
<keyword evidence="5" id="KW-0699">rRNA-binding</keyword>
<dbReference type="NCBIfam" id="TIGR01079">
    <property type="entry name" value="rplX_bact"/>
    <property type="match status" value="1"/>
</dbReference>
<accession>A0A928TS09</accession>
<dbReference type="InterPro" id="IPR014722">
    <property type="entry name" value="Rib_uL2_dom2"/>
</dbReference>
<evidence type="ECO:0000256" key="5">
    <source>
        <dbReference type="HAMAP-Rule" id="MF_01326"/>
    </source>
</evidence>
<dbReference type="Gene3D" id="2.30.30.30">
    <property type="match status" value="1"/>
</dbReference>
<dbReference type="GO" id="GO:0003735">
    <property type="term" value="F:structural constituent of ribosome"/>
    <property type="evidence" value="ECO:0007669"/>
    <property type="project" value="InterPro"/>
</dbReference>
<dbReference type="InterPro" id="IPR041988">
    <property type="entry name" value="Ribosomal_uL24_KOW"/>
</dbReference>
<dbReference type="InterPro" id="IPR057264">
    <property type="entry name" value="Ribosomal_uL24_C"/>
</dbReference>
<sequence>MKLRIRTGDTVKVIAGKDKGKSGKVIQTFPKMNRIVVEGVHASKRHLRSRRQGEKGQIVEFFMPIHASNVQVVGDDGVARRHKQRHRSAK</sequence>
<dbReference type="GO" id="GO:1990904">
    <property type="term" value="C:ribonucleoprotein complex"/>
    <property type="evidence" value="ECO:0007669"/>
    <property type="project" value="UniProtKB-KW"/>
</dbReference>
<dbReference type="PROSITE" id="PS01108">
    <property type="entry name" value="RIBOSOMAL_L24"/>
    <property type="match status" value="1"/>
</dbReference>
<protein>
    <recommendedName>
        <fullName evidence="4 5">Large ribosomal subunit protein uL24</fullName>
    </recommendedName>
</protein>
<evidence type="ECO:0000256" key="3">
    <source>
        <dbReference type="ARBA" id="ARBA00023274"/>
    </source>
</evidence>
<dbReference type="HAMAP" id="MF_01326_B">
    <property type="entry name" value="Ribosomal_uL24_B"/>
    <property type="match status" value="1"/>
</dbReference>
<keyword evidence="5" id="KW-0694">RNA-binding</keyword>
<dbReference type="InterPro" id="IPR005825">
    <property type="entry name" value="Ribosomal_uL24_CS"/>
</dbReference>
<dbReference type="GO" id="GO:0006412">
    <property type="term" value="P:translation"/>
    <property type="evidence" value="ECO:0007669"/>
    <property type="project" value="UniProtKB-UniRule"/>
</dbReference>
<dbReference type="CDD" id="cd06089">
    <property type="entry name" value="KOW_RPL26"/>
    <property type="match status" value="1"/>
</dbReference>
<dbReference type="GO" id="GO:0005840">
    <property type="term" value="C:ribosome"/>
    <property type="evidence" value="ECO:0007669"/>
    <property type="project" value="UniProtKB-KW"/>
</dbReference>
<name>A0A928TS09_UNCKA</name>
<keyword evidence="2 5" id="KW-0689">Ribosomal protein</keyword>
<evidence type="ECO:0000256" key="1">
    <source>
        <dbReference type="ARBA" id="ARBA00010618"/>
    </source>
</evidence>
<dbReference type="Pfam" id="PF00467">
    <property type="entry name" value="KOW"/>
    <property type="match status" value="1"/>
</dbReference>
<dbReference type="SMART" id="SM00739">
    <property type="entry name" value="KOW"/>
    <property type="match status" value="1"/>
</dbReference>
<reference evidence="8" key="1">
    <citation type="submission" date="2020-05" db="EMBL/GenBank/DDBJ databases">
        <title>High-Quality Genomes of Partial-Nitritation/Anammox System by Hierarchical Clustering Based Hybrid Assembly.</title>
        <authorList>
            <person name="Liu L."/>
            <person name="Wang Y."/>
            <person name="Che Y."/>
            <person name="Chen Y."/>
            <person name="Xia Y."/>
            <person name="Luo R."/>
            <person name="Cheng S.H."/>
            <person name="Zheng C."/>
            <person name="Zhang T."/>
        </authorList>
    </citation>
    <scope>NUCLEOTIDE SEQUENCE</scope>
    <source>
        <strain evidence="8">H1_PAT1</strain>
    </source>
</reference>
<evidence type="ECO:0000256" key="2">
    <source>
        <dbReference type="ARBA" id="ARBA00022980"/>
    </source>
</evidence>
<comment type="subunit">
    <text evidence="5">Part of the 50S ribosomal subunit.</text>
</comment>
<comment type="function">
    <text evidence="5">One of the proteins that surrounds the polypeptide exit tunnel on the outside of the subunit.</text>
</comment>
<keyword evidence="3 5" id="KW-0687">Ribonucleoprotein</keyword>